<evidence type="ECO:0000313" key="3">
    <source>
        <dbReference type="Proteomes" id="UP000253370"/>
    </source>
</evidence>
<feature type="domain" description="PEP-utilising enzyme mobile" evidence="1">
    <location>
        <begin position="157"/>
        <end position="224"/>
    </location>
</feature>
<dbReference type="EMBL" id="QNTQ01000004">
    <property type="protein sequence ID" value="RBI86640.1"/>
    <property type="molecule type" value="Genomic_DNA"/>
</dbReference>
<organism evidence="2 3">
    <name type="scientific">Rhodosalinus halophilus</name>
    <dbReference type="NCBI Taxonomy" id="2259333"/>
    <lineage>
        <taxon>Bacteria</taxon>
        <taxon>Pseudomonadati</taxon>
        <taxon>Pseudomonadota</taxon>
        <taxon>Alphaproteobacteria</taxon>
        <taxon>Rhodobacterales</taxon>
        <taxon>Paracoccaceae</taxon>
        <taxon>Rhodosalinus</taxon>
    </lineage>
</organism>
<dbReference type="AlphaFoldDB" id="A0A365UBE9"/>
<dbReference type="InterPro" id="IPR008279">
    <property type="entry name" value="PEP-util_enz_mobile_dom"/>
</dbReference>
<dbReference type="GO" id="GO:0016772">
    <property type="term" value="F:transferase activity, transferring phosphorus-containing groups"/>
    <property type="evidence" value="ECO:0007669"/>
    <property type="project" value="InterPro"/>
</dbReference>
<evidence type="ECO:0000259" key="1">
    <source>
        <dbReference type="Pfam" id="PF00391"/>
    </source>
</evidence>
<evidence type="ECO:0000313" key="2">
    <source>
        <dbReference type="EMBL" id="RBI86640.1"/>
    </source>
</evidence>
<accession>A0A365UBE9</accession>
<dbReference type="Proteomes" id="UP000253370">
    <property type="component" value="Unassembled WGS sequence"/>
</dbReference>
<comment type="caution">
    <text evidence="2">The sequence shown here is derived from an EMBL/GenBank/DDBJ whole genome shotgun (WGS) entry which is preliminary data.</text>
</comment>
<dbReference type="Gene3D" id="3.50.30.10">
    <property type="entry name" value="Phosphohistidine domain"/>
    <property type="match status" value="1"/>
</dbReference>
<reference evidence="2 3" key="1">
    <citation type="submission" date="2018-07" db="EMBL/GenBank/DDBJ databases">
        <title>Rhodosalinus sp. strain E84T genomic sequence and assembly.</title>
        <authorList>
            <person name="Liu Z.-W."/>
            <person name="Lu D.-C."/>
        </authorList>
    </citation>
    <scope>NUCLEOTIDE SEQUENCE [LARGE SCALE GENOMIC DNA]</scope>
    <source>
        <strain evidence="2 3">E84</strain>
    </source>
</reference>
<dbReference type="Pfam" id="PF00391">
    <property type="entry name" value="PEP-utilizers"/>
    <property type="match status" value="1"/>
</dbReference>
<sequence>MAKLYVDSDKFGSNSASPTVDAFHSAIKDIVRRKLDESGHPWEKFVFDTSYDLITAEDMAQVEKLLLDAGHKFDWSAAISPKERPEIYKPAEGVSEEDIANFSFEHEEAVVAEADGEGREQRGQGDNVARYPENCQGTARYIRSPALVLKYLEEGVPPDTIAVIDDSGGTLTAPILEQFKGVICAGGSTRSHLGILTREYGVPCVMNAKISGIRQGDTVMIECTADPKTAADYQKNVERTAKVWRLKKAD</sequence>
<dbReference type="SUPFAM" id="SSF52009">
    <property type="entry name" value="Phosphohistidine domain"/>
    <property type="match status" value="1"/>
</dbReference>
<dbReference type="RefSeq" id="WP_113288190.1">
    <property type="nucleotide sequence ID" value="NZ_QNTQ01000004.1"/>
</dbReference>
<protein>
    <recommendedName>
        <fullName evidence="1">PEP-utilising enzyme mobile domain-containing protein</fullName>
    </recommendedName>
</protein>
<name>A0A365UBE9_9RHOB</name>
<dbReference type="InterPro" id="IPR036637">
    <property type="entry name" value="Phosphohistidine_dom_sf"/>
</dbReference>
<proteinExistence type="predicted"/>
<keyword evidence="3" id="KW-1185">Reference proteome</keyword>
<gene>
    <name evidence="2" type="ORF">DRV85_04200</name>
</gene>
<dbReference type="OrthoDB" id="9765468at2"/>